<dbReference type="OrthoDB" id="9803256at2"/>
<dbReference type="STRING" id="869213.GCA_000517085_04564"/>
<dbReference type="EMBL" id="BAMD01000001">
    <property type="protein sequence ID" value="GAF01558.1"/>
    <property type="molecule type" value="Genomic_DNA"/>
</dbReference>
<evidence type="ECO:0008006" key="3">
    <source>
        <dbReference type="Google" id="ProtNLM"/>
    </source>
</evidence>
<organism evidence="1 2">
    <name type="scientific">Saccharicrinis fermentans DSM 9555 = JCM 21142</name>
    <dbReference type="NCBI Taxonomy" id="869213"/>
    <lineage>
        <taxon>Bacteria</taxon>
        <taxon>Pseudomonadati</taxon>
        <taxon>Bacteroidota</taxon>
        <taxon>Bacteroidia</taxon>
        <taxon>Marinilabiliales</taxon>
        <taxon>Marinilabiliaceae</taxon>
        <taxon>Saccharicrinis</taxon>
    </lineage>
</organism>
<dbReference type="Gene3D" id="3.40.50.2300">
    <property type="match status" value="2"/>
</dbReference>
<reference evidence="1 2" key="1">
    <citation type="journal article" date="2014" name="Genome Announc.">
        <title>Draft Genome Sequence of Cytophaga fermentans JCM 21142T, a Facultative Anaerobe Isolated from Marine Mud.</title>
        <authorList>
            <person name="Starns D."/>
            <person name="Oshima K."/>
            <person name="Suda W."/>
            <person name="Iino T."/>
            <person name="Yuki M."/>
            <person name="Inoue J."/>
            <person name="Kitamura K."/>
            <person name="Iida T."/>
            <person name="Darby A."/>
            <person name="Hattori M."/>
            <person name="Ohkuma M."/>
        </authorList>
    </citation>
    <scope>NUCLEOTIDE SEQUENCE [LARGE SCALE GENOMIC DNA]</scope>
    <source>
        <strain evidence="1 2">JCM 21142</strain>
    </source>
</reference>
<dbReference type="InterPro" id="IPR028082">
    <property type="entry name" value="Peripla_BP_I"/>
</dbReference>
<proteinExistence type="predicted"/>
<evidence type="ECO:0000313" key="2">
    <source>
        <dbReference type="Proteomes" id="UP000019402"/>
    </source>
</evidence>
<keyword evidence="2" id="KW-1185">Reference proteome</keyword>
<dbReference type="RefSeq" id="WP_027473754.1">
    <property type="nucleotide sequence ID" value="NZ_BAMD01000001.1"/>
</dbReference>
<gene>
    <name evidence="1" type="ORF">JCM21142_170</name>
</gene>
<protein>
    <recommendedName>
        <fullName evidence="3">LacI family transcriptional regulator</fullName>
    </recommendedName>
</protein>
<evidence type="ECO:0000313" key="1">
    <source>
        <dbReference type="EMBL" id="GAF01558.1"/>
    </source>
</evidence>
<comment type="caution">
    <text evidence="1">The sequence shown here is derived from an EMBL/GenBank/DDBJ whole genome shotgun (WGS) entry which is preliminary data.</text>
</comment>
<sequence>MIASTQRNSLDIKNLIEMKFPFVLFDCHYPELNTDYVIADNKGGVIHAVNHLVEQGSKKIGFVTLHSEIEVLK</sequence>
<name>W7Y1Z1_9BACT</name>
<dbReference type="SUPFAM" id="SSF53822">
    <property type="entry name" value="Periplasmic binding protein-like I"/>
    <property type="match status" value="1"/>
</dbReference>
<dbReference type="Proteomes" id="UP000019402">
    <property type="component" value="Unassembled WGS sequence"/>
</dbReference>
<accession>W7Y1Z1</accession>
<dbReference type="AlphaFoldDB" id="W7Y1Z1"/>